<dbReference type="SMART" id="SM00530">
    <property type="entry name" value="HTH_XRE"/>
    <property type="match status" value="1"/>
</dbReference>
<proteinExistence type="predicted"/>
<dbReference type="Proteomes" id="UP000593765">
    <property type="component" value="Chromosome"/>
</dbReference>
<dbReference type="AlphaFoldDB" id="A0A7M2WVL0"/>
<accession>A0A7M2WVL0</accession>
<evidence type="ECO:0000313" key="3">
    <source>
        <dbReference type="Proteomes" id="UP000593765"/>
    </source>
</evidence>
<gene>
    <name evidence="2" type="ORF">IPV69_24705</name>
</gene>
<protein>
    <submittedName>
        <fullName evidence="2">Helix-turn-helix transcriptional regulator</fullName>
    </submittedName>
</protein>
<dbReference type="KEGG" id="hbs:IPV69_24705"/>
<dbReference type="RefSeq" id="WP_206292399.1">
    <property type="nucleotide sequence ID" value="NZ_CP063458.1"/>
</dbReference>
<keyword evidence="3" id="KW-1185">Reference proteome</keyword>
<evidence type="ECO:0000313" key="2">
    <source>
        <dbReference type="EMBL" id="QOV89364.1"/>
    </source>
</evidence>
<dbReference type="InterPro" id="IPR001387">
    <property type="entry name" value="Cro/C1-type_HTH"/>
</dbReference>
<dbReference type="CDD" id="cd00093">
    <property type="entry name" value="HTH_XRE"/>
    <property type="match status" value="1"/>
</dbReference>
<evidence type="ECO:0000259" key="1">
    <source>
        <dbReference type="PROSITE" id="PS50943"/>
    </source>
</evidence>
<organism evidence="2 3">
    <name type="scientific">Humisphaera borealis</name>
    <dbReference type="NCBI Taxonomy" id="2807512"/>
    <lineage>
        <taxon>Bacteria</taxon>
        <taxon>Pseudomonadati</taxon>
        <taxon>Planctomycetota</taxon>
        <taxon>Phycisphaerae</taxon>
        <taxon>Tepidisphaerales</taxon>
        <taxon>Tepidisphaeraceae</taxon>
        <taxon>Humisphaera</taxon>
    </lineage>
</organism>
<dbReference type="GO" id="GO:0003677">
    <property type="term" value="F:DNA binding"/>
    <property type="evidence" value="ECO:0007669"/>
    <property type="project" value="InterPro"/>
</dbReference>
<dbReference type="PROSITE" id="PS50943">
    <property type="entry name" value="HTH_CROC1"/>
    <property type="match status" value="1"/>
</dbReference>
<reference evidence="2 3" key="1">
    <citation type="submission" date="2020-10" db="EMBL/GenBank/DDBJ databases">
        <title>Wide distribution of Phycisphaera-like planctomycetes from WD2101 soil group in peatlands and genome analysis of the first cultivated representative.</title>
        <authorList>
            <person name="Dedysh S.N."/>
            <person name="Beletsky A.V."/>
            <person name="Ivanova A."/>
            <person name="Kulichevskaya I.S."/>
            <person name="Suzina N.E."/>
            <person name="Philippov D.A."/>
            <person name="Rakitin A.L."/>
            <person name="Mardanov A.V."/>
            <person name="Ravin N.V."/>
        </authorList>
    </citation>
    <scope>NUCLEOTIDE SEQUENCE [LARGE SCALE GENOMIC DNA]</scope>
    <source>
        <strain evidence="2 3">M1803</strain>
    </source>
</reference>
<dbReference type="InterPro" id="IPR010982">
    <property type="entry name" value="Lambda_DNA-bd_dom_sf"/>
</dbReference>
<feature type="domain" description="HTH cro/C1-type" evidence="1">
    <location>
        <begin position="12"/>
        <end position="66"/>
    </location>
</feature>
<dbReference type="Gene3D" id="1.10.260.40">
    <property type="entry name" value="lambda repressor-like DNA-binding domains"/>
    <property type="match status" value="1"/>
</dbReference>
<dbReference type="SUPFAM" id="SSF47413">
    <property type="entry name" value="lambda repressor-like DNA-binding domains"/>
    <property type="match status" value="1"/>
</dbReference>
<sequence length="78" mass="8912">MMFDMGNVLDDLRKAMKASEKTRYRLWKETGIDQSHLAKLLNGEAGLSFENMERLAEALGLEIITRPAKRTTAKTKDR</sequence>
<name>A0A7M2WVL0_9BACT</name>
<dbReference type="EMBL" id="CP063458">
    <property type="protein sequence ID" value="QOV89364.1"/>
    <property type="molecule type" value="Genomic_DNA"/>
</dbReference>
<dbReference type="Pfam" id="PF13443">
    <property type="entry name" value="HTH_26"/>
    <property type="match status" value="1"/>
</dbReference>